<dbReference type="GO" id="GO:0005634">
    <property type="term" value="C:nucleus"/>
    <property type="evidence" value="ECO:0007669"/>
    <property type="project" value="UniProtKB-SubCell"/>
</dbReference>
<reference evidence="11" key="1">
    <citation type="submission" date="2016-06" db="UniProtKB">
        <authorList>
            <consortium name="WormBaseParasite"/>
        </authorList>
    </citation>
    <scope>IDENTIFICATION</scope>
</reference>
<reference evidence="9 10" key="2">
    <citation type="submission" date="2018-11" db="EMBL/GenBank/DDBJ databases">
        <authorList>
            <consortium name="Pathogen Informatics"/>
        </authorList>
    </citation>
    <scope>NUCLEOTIDE SEQUENCE [LARGE SCALE GENOMIC DNA]</scope>
</reference>
<dbReference type="SMART" id="SM00355">
    <property type="entry name" value="ZnF_C2H2"/>
    <property type="match status" value="4"/>
</dbReference>
<accession>A0A183V5U3</accession>
<dbReference type="PANTHER" id="PTHR16515">
    <property type="entry name" value="PR DOMAIN ZINC FINGER PROTEIN"/>
    <property type="match status" value="1"/>
</dbReference>
<evidence type="ECO:0000313" key="11">
    <source>
        <dbReference type="WBParaSite" id="TCNE_0001611401-mRNA-1"/>
    </source>
</evidence>
<dbReference type="InterPro" id="IPR013087">
    <property type="entry name" value="Znf_C2H2_type"/>
</dbReference>
<dbReference type="AlphaFoldDB" id="A0A183V5U3"/>
<dbReference type="WBParaSite" id="TCNE_0001611401-mRNA-1">
    <property type="protein sequence ID" value="TCNE_0001611401-mRNA-1"/>
    <property type="gene ID" value="TCNE_0001611401"/>
</dbReference>
<evidence type="ECO:0000313" key="10">
    <source>
        <dbReference type="Proteomes" id="UP000050794"/>
    </source>
</evidence>
<dbReference type="FunFam" id="3.30.160.60:FF:000295">
    <property type="entry name" value="zinc finger protein 19"/>
    <property type="match status" value="1"/>
</dbReference>
<dbReference type="InterPro" id="IPR036236">
    <property type="entry name" value="Znf_C2H2_sf"/>
</dbReference>
<dbReference type="GO" id="GO:0008270">
    <property type="term" value="F:zinc ion binding"/>
    <property type="evidence" value="ECO:0007669"/>
    <property type="project" value="UniProtKB-KW"/>
</dbReference>
<evidence type="ECO:0000256" key="5">
    <source>
        <dbReference type="ARBA" id="ARBA00022833"/>
    </source>
</evidence>
<dbReference type="Pfam" id="PF00096">
    <property type="entry name" value="zf-C2H2"/>
    <property type="match status" value="2"/>
</dbReference>
<proteinExistence type="predicted"/>
<feature type="domain" description="C2H2-type" evidence="8">
    <location>
        <begin position="125"/>
        <end position="152"/>
    </location>
</feature>
<sequence length="307" mass="35026">MTLPARYAEMERVSPDGIACCQWIESWREHDDCRHMNEHLVDPNEYVDEMEFNEEGSLGARSSPPPAVPQCSICSKIFASFKGLQQHAVIHTGRKPFCCNFCGKAFRFKSNLFEHRSVHGDFTPHACPYCGKTCRLKGNLKKHLKTHISTEDELEEAWKSFASNRRPPARIPDDAIIVRTEPFFTPPSQPRKRKLGLGSDARIWMDKIRKGELLPSATISEKVSALRLFLFYLPIRLTAPTFSVPLCLLREKVCLKTFANSKSMEQHESYHKRVHLLIEHGDLQIVDPVILRPETCGAVKEKVDIIS</sequence>
<dbReference type="SUPFAM" id="SSF57667">
    <property type="entry name" value="beta-beta-alpha zinc fingers"/>
    <property type="match status" value="2"/>
</dbReference>
<comment type="subcellular location">
    <subcellularLocation>
        <location evidence="1">Nucleus</location>
    </subcellularLocation>
</comment>
<evidence type="ECO:0000256" key="6">
    <source>
        <dbReference type="ARBA" id="ARBA00023242"/>
    </source>
</evidence>
<keyword evidence="4 7" id="KW-0863">Zinc-finger</keyword>
<dbReference type="PROSITE" id="PS50157">
    <property type="entry name" value="ZINC_FINGER_C2H2_2"/>
    <property type="match status" value="3"/>
</dbReference>
<evidence type="ECO:0000313" key="9">
    <source>
        <dbReference type="EMBL" id="VDM47434.1"/>
    </source>
</evidence>
<evidence type="ECO:0000259" key="8">
    <source>
        <dbReference type="PROSITE" id="PS50157"/>
    </source>
</evidence>
<evidence type="ECO:0000256" key="4">
    <source>
        <dbReference type="ARBA" id="ARBA00022771"/>
    </source>
</evidence>
<organism evidence="10 11">
    <name type="scientific">Toxocara canis</name>
    <name type="common">Canine roundworm</name>
    <dbReference type="NCBI Taxonomy" id="6265"/>
    <lineage>
        <taxon>Eukaryota</taxon>
        <taxon>Metazoa</taxon>
        <taxon>Ecdysozoa</taxon>
        <taxon>Nematoda</taxon>
        <taxon>Chromadorea</taxon>
        <taxon>Rhabditida</taxon>
        <taxon>Spirurina</taxon>
        <taxon>Ascaridomorpha</taxon>
        <taxon>Ascaridoidea</taxon>
        <taxon>Toxocaridae</taxon>
        <taxon>Toxocara</taxon>
    </lineage>
</organism>
<dbReference type="PANTHER" id="PTHR16515:SF49">
    <property type="entry name" value="GASTRULA ZINC FINGER PROTEIN XLCGF49.1-LIKE-RELATED"/>
    <property type="match status" value="1"/>
</dbReference>
<gene>
    <name evidence="9" type="ORF">TCNE_LOCUS16113</name>
</gene>
<feature type="domain" description="C2H2-type" evidence="8">
    <location>
        <begin position="69"/>
        <end position="96"/>
    </location>
</feature>
<dbReference type="FunFam" id="3.30.160.60:FF:000065">
    <property type="entry name" value="B-cell CLL/lymphoma 6, member B"/>
    <property type="match status" value="1"/>
</dbReference>
<name>A0A183V5U3_TOXCA</name>
<dbReference type="EMBL" id="UYWY01023340">
    <property type="protein sequence ID" value="VDM47434.1"/>
    <property type="molecule type" value="Genomic_DNA"/>
</dbReference>
<evidence type="ECO:0000256" key="1">
    <source>
        <dbReference type="ARBA" id="ARBA00004123"/>
    </source>
</evidence>
<feature type="domain" description="C2H2-type" evidence="8">
    <location>
        <begin position="97"/>
        <end position="124"/>
    </location>
</feature>
<keyword evidence="2" id="KW-0479">Metal-binding</keyword>
<keyword evidence="3" id="KW-0677">Repeat</keyword>
<evidence type="ECO:0000256" key="7">
    <source>
        <dbReference type="PROSITE-ProRule" id="PRU00042"/>
    </source>
</evidence>
<keyword evidence="5" id="KW-0862">Zinc</keyword>
<dbReference type="PROSITE" id="PS00028">
    <property type="entry name" value="ZINC_FINGER_C2H2_1"/>
    <property type="match status" value="3"/>
</dbReference>
<evidence type="ECO:0000256" key="3">
    <source>
        <dbReference type="ARBA" id="ARBA00022737"/>
    </source>
</evidence>
<dbReference type="GO" id="GO:0010468">
    <property type="term" value="P:regulation of gene expression"/>
    <property type="evidence" value="ECO:0007669"/>
    <property type="project" value="TreeGrafter"/>
</dbReference>
<dbReference type="Proteomes" id="UP000050794">
    <property type="component" value="Unassembled WGS sequence"/>
</dbReference>
<keyword evidence="6" id="KW-0539">Nucleus</keyword>
<protein>
    <submittedName>
        <fullName evidence="11">Zinc finger protein</fullName>
    </submittedName>
</protein>
<dbReference type="Gene3D" id="3.30.160.60">
    <property type="entry name" value="Classic Zinc Finger"/>
    <property type="match status" value="3"/>
</dbReference>
<keyword evidence="10" id="KW-1185">Reference proteome</keyword>
<evidence type="ECO:0000256" key="2">
    <source>
        <dbReference type="ARBA" id="ARBA00022723"/>
    </source>
</evidence>
<dbReference type="InterPro" id="IPR050331">
    <property type="entry name" value="Zinc_finger"/>
</dbReference>